<reference evidence="3" key="1">
    <citation type="submission" date="2023-05" db="EMBL/GenBank/DDBJ databases">
        <title>Genomic Catalog of Human Bladder Bacteria.</title>
        <authorList>
            <person name="Du J."/>
        </authorList>
    </citation>
    <scope>NUCLEOTIDE SEQUENCE</scope>
    <source>
        <strain evidence="3">UMB7974B</strain>
    </source>
</reference>
<dbReference type="Proteomes" id="UP001240589">
    <property type="component" value="Unassembled WGS sequence"/>
</dbReference>
<evidence type="ECO:0000256" key="2">
    <source>
        <dbReference type="SAM" id="Phobius"/>
    </source>
</evidence>
<dbReference type="InterPro" id="IPR031709">
    <property type="entry name" value="PutAbiC"/>
</dbReference>
<keyword evidence="2" id="KW-0472">Membrane</keyword>
<keyword evidence="1" id="KW-0175">Coiled coil</keyword>
<protein>
    <submittedName>
        <fullName evidence="3">Phage abortive infection protein</fullName>
    </submittedName>
</protein>
<feature type="coiled-coil region" evidence="1">
    <location>
        <begin position="351"/>
        <end position="385"/>
    </location>
</feature>
<evidence type="ECO:0000256" key="1">
    <source>
        <dbReference type="SAM" id="Coils"/>
    </source>
</evidence>
<sequence>MDKGNKPNRLLWILGIAAVAAFLIVLGLYISYFKNLSVTNDSATWGTFGDYLGGTLNPIISFLALIGLLYTIHQQSQEMQATREELKQAAEQQRQQVEQQSRQSEIFNLQQFESTFFSLLEQHNKIIEKIMMPIEAKRDSINNTGSIKNNNITSLSIKHDVIILIRNSYLRSFSDINKKNDFIVSTYHIANEIRSNHELRRYFITLFQILKFISIHLSNDKNKIKNLEIFATNNQESRKYLSEENLAPREKIYSNIVRASIPNEILHLLALNCLTMDKYSEAQGFRTFYNFQGLLNRYNFLEHLQLDKTDIVYASLGFNILWLFLAINIEDIRTAFGNSNLLEEIGKLITKESANKTISEIEEITSELEETKNEYQINIKSMDDKKLKLKSISSEEYINLSDTEKESSIPGYKIYKDESLPFELWSKKHIEYLNEYQQISRETLNKIDNSIIALQKIKYFLQNPKNQSN</sequence>
<proteinExistence type="predicted"/>
<evidence type="ECO:0000313" key="3">
    <source>
        <dbReference type="EMBL" id="MDK8361148.1"/>
    </source>
</evidence>
<dbReference type="RefSeq" id="WP_285045529.1">
    <property type="nucleotide sequence ID" value="NZ_JASOLC010000010.1"/>
</dbReference>
<feature type="transmembrane region" description="Helical" evidence="2">
    <location>
        <begin position="52"/>
        <end position="72"/>
    </location>
</feature>
<name>A0AAW6ZGU0_NEIMU</name>
<dbReference type="Pfam" id="PF16872">
    <property type="entry name" value="putAbiC"/>
    <property type="match status" value="1"/>
</dbReference>
<dbReference type="EMBL" id="JASPBL010000009">
    <property type="protein sequence ID" value="MDK8361148.1"/>
    <property type="molecule type" value="Genomic_DNA"/>
</dbReference>
<comment type="caution">
    <text evidence="3">The sequence shown here is derived from an EMBL/GenBank/DDBJ whole genome shotgun (WGS) entry which is preliminary data.</text>
</comment>
<accession>A0AAW6ZGU0</accession>
<keyword evidence="2" id="KW-0812">Transmembrane</keyword>
<evidence type="ECO:0000313" key="4">
    <source>
        <dbReference type="Proteomes" id="UP001240589"/>
    </source>
</evidence>
<dbReference type="AlphaFoldDB" id="A0AAW6ZGU0"/>
<gene>
    <name evidence="3" type="ORF">QP792_02785</name>
</gene>
<organism evidence="3 4">
    <name type="scientific">Neisseria mucosa</name>
    <dbReference type="NCBI Taxonomy" id="488"/>
    <lineage>
        <taxon>Bacteria</taxon>
        <taxon>Pseudomonadati</taxon>
        <taxon>Pseudomonadota</taxon>
        <taxon>Betaproteobacteria</taxon>
        <taxon>Neisseriales</taxon>
        <taxon>Neisseriaceae</taxon>
        <taxon>Neisseria</taxon>
    </lineage>
</organism>
<feature type="coiled-coil region" evidence="1">
    <location>
        <begin position="72"/>
        <end position="103"/>
    </location>
</feature>
<keyword evidence="2" id="KW-1133">Transmembrane helix</keyword>
<feature type="transmembrane region" description="Helical" evidence="2">
    <location>
        <begin position="12"/>
        <end position="32"/>
    </location>
</feature>